<dbReference type="PANTHER" id="PTHR13280:SF17">
    <property type="entry name" value="KRUEPPEL TARGET AT 95D, ISOFORM A"/>
    <property type="match status" value="1"/>
</dbReference>
<organism evidence="7">
    <name type="scientific">Schistosoma curassoni</name>
    <dbReference type="NCBI Taxonomy" id="6186"/>
    <lineage>
        <taxon>Eukaryota</taxon>
        <taxon>Metazoa</taxon>
        <taxon>Spiralia</taxon>
        <taxon>Lophotrochozoa</taxon>
        <taxon>Platyhelminthes</taxon>
        <taxon>Trematoda</taxon>
        <taxon>Digenea</taxon>
        <taxon>Strigeidida</taxon>
        <taxon>Schistosomatoidea</taxon>
        <taxon>Schistosomatidae</taxon>
        <taxon>Schistosoma</taxon>
    </lineage>
</organism>
<feature type="region of interest" description="Disordered" evidence="3">
    <location>
        <begin position="102"/>
        <end position="123"/>
    </location>
</feature>
<dbReference type="InterPro" id="IPR057541">
    <property type="entry name" value="PACS1/2_N"/>
</dbReference>
<evidence type="ECO:0000256" key="2">
    <source>
        <dbReference type="ARBA" id="ARBA00022553"/>
    </source>
</evidence>
<dbReference type="EMBL" id="UZAK01038478">
    <property type="protein sequence ID" value="VDP61217.1"/>
    <property type="molecule type" value="Genomic_DNA"/>
</dbReference>
<proteinExistence type="inferred from homology"/>
<sequence>MAGNWKGITEALSSTCQHILDLKHKGTTLLNSPDIEAAHTDLPLDVTPLTAEEFRVAIKQIKSVKSEVSKSEIVVNLLSEEELRKRRWKSIRNELQKSSNCIKKQASTWNPEEERKSEGSKNTLHRELEADIKRVSTNWRRLQGLPNTEFDGKCGLSLVQIILDRPIEPECPNTGFYVVVRMRGTARRVLRSPEITLICPRASQPQNGVANFHSNNVQHNPTETGCGDSTGQGGCSLSLNTPGSLVGGGVSVLIDFTCNIQYSHFLTRDSNTLQILLQRRKKYKSKAVNLGYKTLAYCNVSLAQVSSPSFLNLIFITSAASCGL</sequence>
<evidence type="ECO:0000259" key="4">
    <source>
        <dbReference type="Pfam" id="PF25332"/>
    </source>
</evidence>
<dbReference type="InterPro" id="IPR019381">
    <property type="entry name" value="PACS1/2_C"/>
</dbReference>
<dbReference type="AlphaFoldDB" id="A0A183KMJ3"/>
<dbReference type="WBParaSite" id="SCUD_0001627001-mRNA-1">
    <property type="protein sequence ID" value="SCUD_0001627001-mRNA-1"/>
    <property type="gene ID" value="SCUD_0001627001"/>
</dbReference>
<name>A0A183KMJ3_9TREM</name>
<protein>
    <submittedName>
        <fullName evidence="7">Asp_protease domain-containing protein</fullName>
    </submittedName>
</protein>
<feature type="compositionally biased region" description="Basic and acidic residues" evidence="3">
    <location>
        <begin position="112"/>
        <end position="123"/>
    </location>
</feature>
<evidence type="ECO:0000256" key="1">
    <source>
        <dbReference type="ARBA" id="ARBA00008590"/>
    </source>
</evidence>
<gene>
    <name evidence="5" type="ORF">SCUD_LOCUS16267</name>
</gene>
<dbReference type="Proteomes" id="UP000279833">
    <property type="component" value="Unassembled WGS sequence"/>
</dbReference>
<comment type="similarity">
    <text evidence="1">Belongs to the PACS family.</text>
</comment>
<dbReference type="GO" id="GO:0072659">
    <property type="term" value="P:protein localization to plasma membrane"/>
    <property type="evidence" value="ECO:0007669"/>
    <property type="project" value="TreeGrafter"/>
</dbReference>
<evidence type="ECO:0000313" key="5">
    <source>
        <dbReference type="EMBL" id="VDP61217.1"/>
    </source>
</evidence>
<keyword evidence="6" id="KW-1185">Reference proteome</keyword>
<accession>A0A183KMJ3</accession>
<reference evidence="7" key="1">
    <citation type="submission" date="2016-06" db="UniProtKB">
        <authorList>
            <consortium name="WormBaseParasite"/>
        </authorList>
    </citation>
    <scope>IDENTIFICATION</scope>
</reference>
<reference evidence="5 6" key="2">
    <citation type="submission" date="2018-11" db="EMBL/GenBank/DDBJ databases">
        <authorList>
            <consortium name="Pathogen Informatics"/>
        </authorList>
    </citation>
    <scope>NUCLEOTIDE SEQUENCE [LARGE SCALE GENOMIC DNA]</scope>
    <source>
        <strain evidence="5">Dakar</strain>
        <strain evidence="6">Dakar, Senegal</strain>
    </source>
</reference>
<evidence type="ECO:0000313" key="6">
    <source>
        <dbReference type="Proteomes" id="UP000279833"/>
    </source>
</evidence>
<feature type="domain" description="Phosphofurin acidic cluster sorting protein 1/2 N-terminal C2" evidence="4">
    <location>
        <begin position="249"/>
        <end position="306"/>
    </location>
</feature>
<evidence type="ECO:0000313" key="7">
    <source>
        <dbReference type="WBParaSite" id="SCUD_0001627001-mRNA-1"/>
    </source>
</evidence>
<dbReference type="Pfam" id="PF25332">
    <property type="entry name" value="C2_PACS_N"/>
    <property type="match status" value="1"/>
</dbReference>
<dbReference type="PANTHER" id="PTHR13280">
    <property type="entry name" value="PHOSPHOFURIN ACIDIC CLUSTER SORTING PROTEIN"/>
    <property type="match status" value="1"/>
</dbReference>
<dbReference type="STRING" id="6186.A0A183KMJ3"/>
<evidence type="ECO:0000256" key="3">
    <source>
        <dbReference type="SAM" id="MobiDB-lite"/>
    </source>
</evidence>
<keyword evidence="2" id="KW-0597">Phosphoprotein</keyword>